<dbReference type="Proteomes" id="UP000290288">
    <property type="component" value="Unassembled WGS sequence"/>
</dbReference>
<protein>
    <submittedName>
        <fullName evidence="2">Uncharacterized protein</fullName>
    </submittedName>
</protein>
<sequence>MPGWDPPIDPMLFEVSTGTTTPAAPMQSQVTLASSSSELANALTFPAQYYQEEEDIQPPQSGPSEDASAGCISPAMLQGSEDPTSTPAEDPAGGNASDGPPRYCSVKGCKAVIPGSYEYKMCPPCRTRYRGYGITKRKKWKAERQAFEHEMGELRRAEDERRKANSLPLLADSPEELRAWELSILDEQIALPPQVVAALNEGDDEGGSTSAAPSILSLYQTDPNQKSDVDSLHAVAPYPTVLAACTAAKNTVCKTDTIASSSVCERKKKKLWAPGKARQW</sequence>
<evidence type="ECO:0000256" key="1">
    <source>
        <dbReference type="SAM" id="MobiDB-lite"/>
    </source>
</evidence>
<keyword evidence="3" id="KW-1185">Reference proteome</keyword>
<feature type="compositionally biased region" description="Polar residues" evidence="1">
    <location>
        <begin position="16"/>
        <end position="30"/>
    </location>
</feature>
<comment type="caution">
    <text evidence="2">The sequence shown here is derived from an EMBL/GenBank/DDBJ whole genome shotgun (WGS) entry which is preliminary data.</text>
</comment>
<dbReference type="STRING" id="2316362.A0A4Q2DQA0"/>
<name>A0A4Q2DQA0_9AGAR</name>
<evidence type="ECO:0000313" key="2">
    <source>
        <dbReference type="EMBL" id="RXW21591.1"/>
    </source>
</evidence>
<proteinExistence type="predicted"/>
<dbReference type="OrthoDB" id="3070249at2759"/>
<evidence type="ECO:0000313" key="3">
    <source>
        <dbReference type="Proteomes" id="UP000290288"/>
    </source>
</evidence>
<reference evidence="2 3" key="1">
    <citation type="submission" date="2019-01" db="EMBL/GenBank/DDBJ databases">
        <title>Draft genome sequence of Psathyrella aberdarensis IHI B618.</title>
        <authorList>
            <person name="Buettner E."/>
            <person name="Kellner H."/>
        </authorList>
    </citation>
    <scope>NUCLEOTIDE SEQUENCE [LARGE SCALE GENOMIC DNA]</scope>
    <source>
        <strain evidence="2 3">IHI B618</strain>
    </source>
</reference>
<feature type="region of interest" description="Disordered" evidence="1">
    <location>
        <begin position="1"/>
        <end position="30"/>
    </location>
</feature>
<dbReference type="AlphaFoldDB" id="A0A4Q2DQA0"/>
<feature type="region of interest" description="Disordered" evidence="1">
    <location>
        <begin position="49"/>
        <end position="100"/>
    </location>
</feature>
<organism evidence="2 3">
    <name type="scientific">Candolleomyces aberdarensis</name>
    <dbReference type="NCBI Taxonomy" id="2316362"/>
    <lineage>
        <taxon>Eukaryota</taxon>
        <taxon>Fungi</taxon>
        <taxon>Dikarya</taxon>
        <taxon>Basidiomycota</taxon>
        <taxon>Agaricomycotina</taxon>
        <taxon>Agaricomycetes</taxon>
        <taxon>Agaricomycetidae</taxon>
        <taxon>Agaricales</taxon>
        <taxon>Agaricineae</taxon>
        <taxon>Psathyrellaceae</taxon>
        <taxon>Candolleomyces</taxon>
    </lineage>
</organism>
<accession>A0A4Q2DQA0</accession>
<dbReference type="EMBL" id="SDEE01000102">
    <property type="protein sequence ID" value="RXW21591.1"/>
    <property type="molecule type" value="Genomic_DNA"/>
</dbReference>
<gene>
    <name evidence="2" type="ORF">EST38_g4275</name>
</gene>